<feature type="transmembrane region" description="Helical" evidence="1">
    <location>
        <begin position="131"/>
        <end position="152"/>
    </location>
</feature>
<dbReference type="GeneID" id="30024656"/>
<dbReference type="InterPro" id="IPR050464">
    <property type="entry name" value="Zeta_carotene_desat/Oxidored"/>
</dbReference>
<dbReference type="PANTHER" id="PTHR42923">
    <property type="entry name" value="PROTOPORPHYRINOGEN OXIDASE"/>
    <property type="match status" value="1"/>
</dbReference>
<comment type="caution">
    <text evidence="2">The sequence shown here is derived from an EMBL/GenBank/DDBJ whole genome shotgun (WGS) entry which is preliminary data.</text>
</comment>
<reference evidence="2 3" key="1">
    <citation type="journal article" date="2016" name="Genome Biol. Evol.">
        <title>Divergent and convergent evolution of fungal pathogenicity.</title>
        <authorList>
            <person name="Shang Y."/>
            <person name="Xiao G."/>
            <person name="Zheng P."/>
            <person name="Cen K."/>
            <person name="Zhan S."/>
            <person name="Wang C."/>
        </authorList>
    </citation>
    <scope>NUCLEOTIDE SEQUENCE [LARGE SCALE GENOMIC DNA]</scope>
    <source>
        <strain evidence="2 3">ARSEF 2679</strain>
    </source>
</reference>
<dbReference type="RefSeq" id="XP_018700864.1">
    <property type="nucleotide sequence ID" value="XM_018851967.1"/>
</dbReference>
<protein>
    <submittedName>
        <fullName evidence="2">FAD dependent oxidoreductase</fullName>
    </submittedName>
</protein>
<keyword evidence="1" id="KW-0812">Transmembrane</keyword>
<dbReference type="InterPro" id="IPR036188">
    <property type="entry name" value="FAD/NAD-bd_sf"/>
</dbReference>
<name>A0A167MJM9_CORFA</name>
<dbReference type="OrthoDB" id="2019015at2759"/>
<dbReference type="Proteomes" id="UP000076744">
    <property type="component" value="Unassembled WGS sequence"/>
</dbReference>
<evidence type="ECO:0000256" key="1">
    <source>
        <dbReference type="SAM" id="Phobius"/>
    </source>
</evidence>
<dbReference type="PANTHER" id="PTHR42923:SF20">
    <property type="entry name" value="FLAVIN-CONTAINING AMINE OXIDASEDEHYDROGENASE"/>
    <property type="match status" value="1"/>
</dbReference>
<evidence type="ECO:0000313" key="3">
    <source>
        <dbReference type="Proteomes" id="UP000076744"/>
    </source>
</evidence>
<dbReference type="EMBL" id="AZHB01000029">
    <property type="protein sequence ID" value="OAA54436.1"/>
    <property type="molecule type" value="Genomic_DNA"/>
</dbReference>
<dbReference type="PROSITE" id="PS51257">
    <property type="entry name" value="PROKAR_LIPOPROTEIN"/>
    <property type="match status" value="1"/>
</dbReference>
<gene>
    <name evidence="2" type="ORF">ISF_08364</name>
</gene>
<evidence type="ECO:0000313" key="2">
    <source>
        <dbReference type="EMBL" id="OAA54436.1"/>
    </source>
</evidence>
<keyword evidence="1" id="KW-0472">Membrane</keyword>
<dbReference type="AlphaFoldDB" id="A0A167MJM9"/>
<dbReference type="Pfam" id="PF13450">
    <property type="entry name" value="NAD_binding_8"/>
    <property type="match status" value="1"/>
</dbReference>
<proteinExistence type="predicted"/>
<keyword evidence="1" id="KW-1133">Transmembrane helix</keyword>
<dbReference type="Gene3D" id="1.10.405.20">
    <property type="match status" value="1"/>
</dbReference>
<dbReference type="STRING" id="1081104.A0A167MJM9"/>
<keyword evidence="3" id="KW-1185">Reference proteome</keyword>
<sequence>MSQNTEKRQHIAIVGGGAAGMSCAATLARHLDIFKITLIEKEAVVGGQATSIPLNAQQHGASWMNNGVQGGSGIFKHTFHFFRQYGHPAQEVRLQVSFGKGKDRFWTNCFPSPLVKQFDSDIKRFGTFLKVIKWSLPVLGIVPISIMLRVFLFSKDFGDKMVYPLIALFLGTGNQTASVPSGIVERLFNDPNMKLWDYDPETLLPNLPTMYTFDRLHDFYSAWREDLTSKGVSFALETEVQETVSRSKNNVILKLRDIHAKESREESFDKVVFCSLADETLRILGKKATWREKFVLGGASFYDDITVTHTDSSYFNEHYETSFKKELCAEPTSEAQRKQIAFSSPADSNGGDGFRPMYYTYTYDSNPRLIEMSFNCTNYQHQFRQPDVSNKRAPKPVYQTIFLDKNRKDLWTIDKIDKGQIIKKNWWHQLGHRWIHYLRVVPNMMFIQGRSSTYFAGSWTLVNMHEVACVSGVAAAYRMGADYEQFDDFATDFFSKYLLLSHGLMFSRQEKKRGNAKSHSQ</sequence>
<dbReference type="SUPFAM" id="SSF51905">
    <property type="entry name" value="FAD/NAD(P)-binding domain"/>
    <property type="match status" value="1"/>
</dbReference>
<accession>A0A167MJM9</accession>
<organism evidence="2 3">
    <name type="scientific">Cordyceps fumosorosea (strain ARSEF 2679)</name>
    <name type="common">Isaria fumosorosea</name>
    <dbReference type="NCBI Taxonomy" id="1081104"/>
    <lineage>
        <taxon>Eukaryota</taxon>
        <taxon>Fungi</taxon>
        <taxon>Dikarya</taxon>
        <taxon>Ascomycota</taxon>
        <taxon>Pezizomycotina</taxon>
        <taxon>Sordariomycetes</taxon>
        <taxon>Hypocreomycetidae</taxon>
        <taxon>Hypocreales</taxon>
        <taxon>Cordycipitaceae</taxon>
        <taxon>Cordyceps</taxon>
    </lineage>
</organism>
<dbReference type="GO" id="GO:0016491">
    <property type="term" value="F:oxidoreductase activity"/>
    <property type="evidence" value="ECO:0007669"/>
    <property type="project" value="TreeGrafter"/>
</dbReference>
<dbReference type="Gene3D" id="3.50.50.60">
    <property type="entry name" value="FAD/NAD(P)-binding domain"/>
    <property type="match status" value="1"/>
</dbReference>